<feature type="region of interest" description="Disordered" evidence="1">
    <location>
        <begin position="57"/>
        <end position="86"/>
    </location>
</feature>
<sequence>MGKKRVRKLFRKMESGEPVTLVIGMTTMKGLTRLAFIAGQFGYEYMDLNVTGDNKMSLRLVPDPSPEGRERAERNRARYPDARNGGPLPPLVPEEVELLRARMLFDLGHQHTDKERLALAGIGFIGLAFGIGYVLKDNAAIGVVVGLGSWVVLMGMAYAGLVATRRRNVRYTARLEAAGFTPVTDRAGRLRYLPPGGRLPGHGNPFG</sequence>
<protein>
    <recommendedName>
        <fullName evidence="5">Integral membrane protein</fullName>
    </recommendedName>
</protein>
<feature type="transmembrane region" description="Helical" evidence="2">
    <location>
        <begin position="117"/>
        <end position="135"/>
    </location>
</feature>
<evidence type="ECO:0000313" key="4">
    <source>
        <dbReference type="Proteomes" id="UP000629287"/>
    </source>
</evidence>
<keyword evidence="2" id="KW-0472">Membrane</keyword>
<organism evidence="3 4">
    <name type="scientific">Streptomyces stelliscabiei</name>
    <dbReference type="NCBI Taxonomy" id="146820"/>
    <lineage>
        <taxon>Bacteria</taxon>
        <taxon>Bacillati</taxon>
        <taxon>Actinomycetota</taxon>
        <taxon>Actinomycetes</taxon>
        <taxon>Kitasatosporales</taxon>
        <taxon>Streptomycetaceae</taxon>
        <taxon>Streptomyces</taxon>
    </lineage>
</organism>
<dbReference type="RefSeq" id="WP_046918006.1">
    <property type="nucleotide sequence ID" value="NZ_JADBGF010000001.1"/>
</dbReference>
<keyword evidence="2" id="KW-1133">Transmembrane helix</keyword>
<evidence type="ECO:0000256" key="2">
    <source>
        <dbReference type="SAM" id="Phobius"/>
    </source>
</evidence>
<dbReference type="GeneID" id="86828871"/>
<keyword evidence="2" id="KW-0812">Transmembrane</keyword>
<dbReference type="Proteomes" id="UP000629287">
    <property type="component" value="Unassembled WGS sequence"/>
</dbReference>
<keyword evidence="4" id="KW-1185">Reference proteome</keyword>
<evidence type="ECO:0000256" key="1">
    <source>
        <dbReference type="SAM" id="MobiDB-lite"/>
    </source>
</evidence>
<evidence type="ECO:0008006" key="5">
    <source>
        <dbReference type="Google" id="ProtNLM"/>
    </source>
</evidence>
<dbReference type="AlphaFoldDB" id="A0A8I0P6Q7"/>
<accession>A0A8I0P6Q7</accession>
<proteinExistence type="predicted"/>
<comment type="caution">
    <text evidence="3">The sequence shown here is derived from an EMBL/GenBank/DDBJ whole genome shotgun (WGS) entry which is preliminary data.</text>
</comment>
<dbReference type="EMBL" id="JADBGF010000001">
    <property type="protein sequence ID" value="MBE1598194.1"/>
    <property type="molecule type" value="Genomic_DNA"/>
</dbReference>
<reference evidence="3 4" key="1">
    <citation type="submission" date="2020-10" db="EMBL/GenBank/DDBJ databases">
        <title>Sequencing the genomes of 1000 actinobacteria strains.</title>
        <authorList>
            <person name="Klenk H.-P."/>
        </authorList>
    </citation>
    <scope>NUCLEOTIDE SEQUENCE [LARGE SCALE GENOMIC DNA]</scope>
    <source>
        <strain evidence="3 4">DSM 41803</strain>
    </source>
</reference>
<evidence type="ECO:0000313" key="3">
    <source>
        <dbReference type="EMBL" id="MBE1598194.1"/>
    </source>
</evidence>
<feature type="transmembrane region" description="Helical" evidence="2">
    <location>
        <begin position="141"/>
        <end position="164"/>
    </location>
</feature>
<gene>
    <name evidence="3" type="ORF">H4687_004323</name>
</gene>
<feature type="compositionally biased region" description="Basic and acidic residues" evidence="1">
    <location>
        <begin position="66"/>
        <end position="81"/>
    </location>
</feature>
<name>A0A8I0P6Q7_9ACTN</name>
<dbReference type="OrthoDB" id="4226222at2"/>